<evidence type="ECO:0000259" key="1">
    <source>
        <dbReference type="Pfam" id="PF08241"/>
    </source>
</evidence>
<accession>A0A9X1FCJ7</accession>
<sequence length="272" mass="31287">MSNTFISKKIEDFYTKASEETRLESGMGVFEFERIKQLIKKHINKDHSIIMDIGGGTGKYSEWLANNGHEVHLIEPVMKHVKLVENRNKKLARPIIIKQGNAQKLNYPSNFADLIILHGPLYHLQDHTERVKAIQEAHRVLRKDGICLVFGINYTASTIAGLMNGHIHNSDFFEMCKRELTTSLHDPPTSLPWLLTEAYYHKPEDLKGELLEQSFSYLNTYAVEGIIWLDKDYFSNMSTPKKRQTLEELLQITENDKNLLALSPHIMVAVKK</sequence>
<evidence type="ECO:0000313" key="2">
    <source>
        <dbReference type="EMBL" id="MBV7270320.1"/>
    </source>
</evidence>
<dbReference type="InterPro" id="IPR013216">
    <property type="entry name" value="Methyltransf_11"/>
</dbReference>
<dbReference type="RefSeq" id="WP_218547394.1">
    <property type="nucleotide sequence ID" value="NZ_JAGSPD010000014.1"/>
</dbReference>
<dbReference type="GO" id="GO:0032259">
    <property type="term" value="P:methylation"/>
    <property type="evidence" value="ECO:0007669"/>
    <property type="project" value="UniProtKB-KW"/>
</dbReference>
<dbReference type="GO" id="GO:0008757">
    <property type="term" value="F:S-adenosylmethionine-dependent methyltransferase activity"/>
    <property type="evidence" value="ECO:0007669"/>
    <property type="project" value="InterPro"/>
</dbReference>
<gene>
    <name evidence="2" type="ORF">KCG49_14085</name>
</gene>
<dbReference type="Pfam" id="PF08241">
    <property type="entry name" value="Methyltransf_11"/>
    <property type="match status" value="1"/>
</dbReference>
<evidence type="ECO:0000313" key="3">
    <source>
        <dbReference type="Proteomes" id="UP001138894"/>
    </source>
</evidence>
<dbReference type="Proteomes" id="UP001138894">
    <property type="component" value="Unassembled WGS sequence"/>
</dbReference>
<organism evidence="2 3">
    <name type="scientific">Winogradskyella luteola</name>
    <dbReference type="NCBI Taxonomy" id="2828330"/>
    <lineage>
        <taxon>Bacteria</taxon>
        <taxon>Pseudomonadati</taxon>
        <taxon>Bacteroidota</taxon>
        <taxon>Flavobacteriia</taxon>
        <taxon>Flavobacteriales</taxon>
        <taxon>Flavobacteriaceae</taxon>
        <taxon>Winogradskyella</taxon>
    </lineage>
</organism>
<name>A0A9X1FCJ7_9FLAO</name>
<protein>
    <submittedName>
        <fullName evidence="2">Class I SAM-dependent methyltransferase</fullName>
    </submittedName>
</protein>
<comment type="caution">
    <text evidence="2">The sequence shown here is derived from an EMBL/GenBank/DDBJ whole genome shotgun (WGS) entry which is preliminary data.</text>
</comment>
<reference evidence="2" key="1">
    <citation type="submission" date="2021-04" db="EMBL/GenBank/DDBJ databases">
        <authorList>
            <person name="Pira H."/>
            <person name="Risdian C."/>
            <person name="Wink J."/>
        </authorList>
    </citation>
    <scope>NUCLEOTIDE SEQUENCE</scope>
    <source>
        <strain evidence="2">WHY3</strain>
    </source>
</reference>
<feature type="domain" description="Methyltransferase type 11" evidence="1">
    <location>
        <begin position="52"/>
        <end position="148"/>
    </location>
</feature>
<proteinExistence type="predicted"/>
<keyword evidence="3" id="KW-1185">Reference proteome</keyword>
<keyword evidence="2" id="KW-0808">Transferase</keyword>
<dbReference type="AlphaFoldDB" id="A0A9X1FCJ7"/>
<dbReference type="EMBL" id="JAGSPD010000014">
    <property type="protein sequence ID" value="MBV7270320.1"/>
    <property type="molecule type" value="Genomic_DNA"/>
</dbReference>
<dbReference type="CDD" id="cd02440">
    <property type="entry name" value="AdoMet_MTases"/>
    <property type="match status" value="1"/>
</dbReference>
<keyword evidence="2" id="KW-0489">Methyltransferase</keyword>